<evidence type="ECO:0000313" key="2">
    <source>
        <dbReference type="EMBL" id="QJI00886.1"/>
    </source>
</evidence>
<gene>
    <name evidence="1" type="ORF">TM448A01973_0001</name>
    <name evidence="2" type="ORF">TM448B02147_0022</name>
</gene>
<reference evidence="1" key="1">
    <citation type="submission" date="2020-03" db="EMBL/GenBank/DDBJ databases">
        <title>The deep terrestrial virosphere.</title>
        <authorList>
            <person name="Holmfeldt K."/>
            <person name="Nilsson E."/>
            <person name="Simone D."/>
            <person name="Lopez-Fernandez M."/>
            <person name="Wu X."/>
            <person name="de Brujin I."/>
            <person name="Lundin D."/>
            <person name="Andersson A."/>
            <person name="Bertilsson S."/>
            <person name="Dopson M."/>
        </authorList>
    </citation>
    <scope>NUCLEOTIDE SEQUENCE</scope>
    <source>
        <strain evidence="1">TM448A01973</strain>
        <strain evidence="2">TM448B02147</strain>
    </source>
</reference>
<dbReference type="EMBL" id="MT144882">
    <property type="protein sequence ID" value="QJI00886.1"/>
    <property type="molecule type" value="Genomic_DNA"/>
</dbReference>
<dbReference type="AlphaFoldDB" id="A0A6H1ZUB6"/>
<dbReference type="EMBL" id="MT144236">
    <property type="protein sequence ID" value="QJA51069.1"/>
    <property type="molecule type" value="Genomic_DNA"/>
</dbReference>
<evidence type="ECO:0000313" key="1">
    <source>
        <dbReference type="EMBL" id="QJA51069.1"/>
    </source>
</evidence>
<proteinExistence type="predicted"/>
<name>A0A6H1ZUB6_9ZZZZ</name>
<sequence>MAILDRICIDDLQQKVNLLPWQEAGLQYTASGYGRKIPTPRMVRLPGETRWRRVYCCIFSNAGTCYVVKGKDWIVVY</sequence>
<organism evidence="1">
    <name type="scientific">viral metagenome</name>
    <dbReference type="NCBI Taxonomy" id="1070528"/>
    <lineage>
        <taxon>unclassified sequences</taxon>
        <taxon>metagenomes</taxon>
        <taxon>organismal metagenomes</taxon>
    </lineage>
</organism>
<accession>A0A6H1ZUB6</accession>
<protein>
    <submittedName>
        <fullName evidence="1">Uncharacterized protein</fullName>
    </submittedName>
</protein>